<keyword evidence="9" id="KW-0030">Aminoacyl-tRNA synthetase</keyword>
<proteinExistence type="inferred from homology"/>
<keyword evidence="4" id="KW-0963">Cytoplasm</keyword>
<dbReference type="InterPro" id="IPR002313">
    <property type="entry name" value="Lys-tRNA-ligase_II"/>
</dbReference>
<dbReference type="Gene3D" id="3.30.930.10">
    <property type="entry name" value="Bira Bifunctional Protein, Domain 2"/>
    <property type="match status" value="1"/>
</dbReference>
<evidence type="ECO:0000256" key="3">
    <source>
        <dbReference type="ARBA" id="ARBA00011738"/>
    </source>
</evidence>
<comment type="subcellular location">
    <subcellularLocation>
        <location evidence="1">Cytoplasm</location>
    </subcellularLocation>
</comment>
<keyword evidence="6" id="KW-0547">Nucleotide-binding</keyword>
<sequence length="612" mass="70838">MFALKRQLHLSLKNNVPFQNFISIRNKNIVTTCRHLQGHSRNKSLASKSKSIEKQTESESEQTKSKYFNYRSNIIKELRRTKEPNPYPHKFNVDITIPQFNQKYSHIEAGQINTEEIVRIAGRIHNQRSSGRNLIFYDLYGEGTKIQINARAQDSERDFLKTHEHVRRGDIVGVVGTPGRTKLGELSIYPKDLILLSPCLHQLPTPREGLKDNETRYRQRYLDLMINNEIRENFICKSKVINYLRRFLDERGFLEVETPMMNHVAGGASAKPFKTHHSHLKRDLYLRIAPELYLKQLVIGGLEKVYEIGRQFRNESIDITHNPEFTTAEFYLAYADMFDLMQMTEDLLGNLVKSLKGNYVVNYNLNGNEIEIDFTPPFKRIDIIKTLENNLNVKFPDPDQLHTEETHKFLSDLCEKHKVICRPPKTNSKLFDKLIKKFIESECISPTFITGHPQILSPLAKSHREITGLCERFELIVGTIEIINAYTELNDPFEQKERFEEQNHQRDIGDDEAQIGDDAFCTSLEYGLPPTAGWGLGIDRLTMILTNNSSIKEMNYDETEEEADSQQLKQLMLQTEQCTKDERILLRYGSEQSALFINVSAGAMKNKFEKAI</sequence>
<evidence type="ECO:0000256" key="7">
    <source>
        <dbReference type="ARBA" id="ARBA00022840"/>
    </source>
</evidence>
<dbReference type="InterPro" id="IPR045864">
    <property type="entry name" value="aa-tRNA-synth_II/BPL/LPL"/>
</dbReference>
<comment type="subunit">
    <text evidence="3">Homodimer.</text>
</comment>
<dbReference type="PANTHER" id="PTHR42918:SF9">
    <property type="entry name" value="LYSINE--TRNA LIGASE"/>
    <property type="match status" value="1"/>
</dbReference>
<evidence type="ECO:0000256" key="9">
    <source>
        <dbReference type="ARBA" id="ARBA00023146"/>
    </source>
</evidence>
<dbReference type="PROSITE" id="PS50862">
    <property type="entry name" value="AA_TRNA_LIGASE_II"/>
    <property type="match status" value="1"/>
</dbReference>
<dbReference type="NCBIfam" id="NF001756">
    <property type="entry name" value="PRK00484.1"/>
    <property type="match status" value="1"/>
</dbReference>
<dbReference type="Gene3D" id="2.40.50.140">
    <property type="entry name" value="Nucleic acid-binding proteins"/>
    <property type="match status" value="1"/>
</dbReference>
<dbReference type="GO" id="GO:0005524">
    <property type="term" value="F:ATP binding"/>
    <property type="evidence" value="ECO:0007669"/>
    <property type="project" value="UniProtKB-KW"/>
</dbReference>
<keyword evidence="15" id="KW-1185">Reference proteome</keyword>
<dbReference type="PANTHER" id="PTHR42918">
    <property type="entry name" value="LYSYL-TRNA SYNTHETASE"/>
    <property type="match status" value="1"/>
</dbReference>
<dbReference type="Proteomes" id="UP000789375">
    <property type="component" value="Unassembled WGS sequence"/>
</dbReference>
<evidence type="ECO:0000256" key="2">
    <source>
        <dbReference type="ARBA" id="ARBA00008226"/>
    </source>
</evidence>
<keyword evidence="8" id="KW-0648">Protein biosynthesis</keyword>
<accession>A0A9N9D8J9</accession>
<dbReference type="GO" id="GO:0005829">
    <property type="term" value="C:cytosol"/>
    <property type="evidence" value="ECO:0007669"/>
    <property type="project" value="TreeGrafter"/>
</dbReference>
<dbReference type="GO" id="GO:0006430">
    <property type="term" value="P:lysyl-tRNA aminoacylation"/>
    <property type="evidence" value="ECO:0007669"/>
    <property type="project" value="InterPro"/>
</dbReference>
<dbReference type="GO" id="GO:0000049">
    <property type="term" value="F:tRNA binding"/>
    <property type="evidence" value="ECO:0007669"/>
    <property type="project" value="TreeGrafter"/>
</dbReference>
<dbReference type="PIRSF" id="PIRSF039101">
    <property type="entry name" value="LysRS2"/>
    <property type="match status" value="1"/>
</dbReference>
<evidence type="ECO:0000256" key="4">
    <source>
        <dbReference type="ARBA" id="ARBA00022490"/>
    </source>
</evidence>
<dbReference type="FunFam" id="3.30.930.10:FF:000238">
    <property type="entry name" value="Lysine--tRNA ligase"/>
    <property type="match status" value="1"/>
</dbReference>
<dbReference type="InterPro" id="IPR044136">
    <property type="entry name" value="Lys-tRNA-ligase_II_N"/>
</dbReference>
<evidence type="ECO:0000313" key="14">
    <source>
        <dbReference type="EMBL" id="CAG8629151.1"/>
    </source>
</evidence>
<evidence type="ECO:0000256" key="5">
    <source>
        <dbReference type="ARBA" id="ARBA00022598"/>
    </source>
</evidence>
<dbReference type="Pfam" id="PF00152">
    <property type="entry name" value="tRNA-synt_2"/>
    <property type="match status" value="1"/>
</dbReference>
<dbReference type="EMBL" id="CAJVPP010003432">
    <property type="protein sequence ID" value="CAG8629151.1"/>
    <property type="molecule type" value="Genomic_DNA"/>
</dbReference>
<dbReference type="InterPro" id="IPR004365">
    <property type="entry name" value="NA-bd_OB_tRNA"/>
</dbReference>
<dbReference type="SUPFAM" id="SSF50249">
    <property type="entry name" value="Nucleic acid-binding proteins"/>
    <property type="match status" value="1"/>
</dbReference>
<dbReference type="InterPro" id="IPR004364">
    <property type="entry name" value="Aa-tRNA-synt_II"/>
</dbReference>
<dbReference type="FunFam" id="2.40.50.140:FF:000050">
    <property type="entry name" value="Lysine--tRNA ligase"/>
    <property type="match status" value="1"/>
</dbReference>
<evidence type="ECO:0000256" key="1">
    <source>
        <dbReference type="ARBA" id="ARBA00004496"/>
    </source>
</evidence>
<dbReference type="NCBIfam" id="TIGR00499">
    <property type="entry name" value="lysS_bact"/>
    <property type="match status" value="1"/>
</dbReference>
<dbReference type="EC" id="6.1.1.6" evidence="11"/>
<feature type="region of interest" description="Disordered" evidence="12">
    <location>
        <begin position="37"/>
        <end position="63"/>
    </location>
</feature>
<reference evidence="14" key="1">
    <citation type="submission" date="2021-06" db="EMBL/GenBank/DDBJ databases">
        <authorList>
            <person name="Kallberg Y."/>
            <person name="Tangrot J."/>
            <person name="Rosling A."/>
        </authorList>
    </citation>
    <scope>NUCLEOTIDE SEQUENCE</scope>
    <source>
        <strain evidence="14">87-6 pot B 2015</strain>
    </source>
</reference>
<dbReference type="PRINTS" id="PR00982">
    <property type="entry name" value="TRNASYNTHLYS"/>
</dbReference>
<evidence type="ECO:0000256" key="11">
    <source>
        <dbReference type="RuleBase" id="RU003748"/>
    </source>
</evidence>
<dbReference type="InterPro" id="IPR006195">
    <property type="entry name" value="aa-tRNA-synth_II"/>
</dbReference>
<evidence type="ECO:0000259" key="13">
    <source>
        <dbReference type="PROSITE" id="PS50862"/>
    </source>
</evidence>
<dbReference type="GO" id="GO:0004824">
    <property type="term" value="F:lysine-tRNA ligase activity"/>
    <property type="evidence" value="ECO:0007669"/>
    <property type="project" value="UniProtKB-EC"/>
</dbReference>
<evidence type="ECO:0000256" key="12">
    <source>
        <dbReference type="SAM" id="MobiDB-lite"/>
    </source>
</evidence>
<keyword evidence="7" id="KW-0067">ATP-binding</keyword>
<dbReference type="HAMAP" id="MF_00252">
    <property type="entry name" value="Lys_tRNA_synth_class2"/>
    <property type="match status" value="1"/>
</dbReference>
<dbReference type="InterPro" id="IPR018149">
    <property type="entry name" value="Lys-tRNA-synth_II_C"/>
</dbReference>
<comment type="caution">
    <text evidence="14">The sequence shown here is derived from an EMBL/GenBank/DDBJ whole genome shotgun (WGS) entry which is preliminary data.</text>
</comment>
<evidence type="ECO:0000256" key="10">
    <source>
        <dbReference type="ARBA" id="ARBA00048573"/>
    </source>
</evidence>
<dbReference type="InterPro" id="IPR034762">
    <property type="entry name" value="Lys-tRNA-ligase_II_bac/euk"/>
</dbReference>
<protein>
    <recommendedName>
        <fullName evidence="11">Lysine--tRNA ligase</fullName>
        <ecNumber evidence="11">6.1.1.6</ecNumber>
    </recommendedName>
    <alternativeName>
        <fullName evidence="11">Lysyl-tRNA synthetase</fullName>
    </alternativeName>
</protein>
<gene>
    <name evidence="14" type="ORF">FMOSSE_LOCUS10393</name>
</gene>
<comment type="catalytic activity">
    <reaction evidence="10 11">
        <text>tRNA(Lys) + L-lysine + ATP = L-lysyl-tRNA(Lys) + AMP + diphosphate</text>
        <dbReference type="Rhea" id="RHEA:20792"/>
        <dbReference type="Rhea" id="RHEA-COMP:9696"/>
        <dbReference type="Rhea" id="RHEA-COMP:9697"/>
        <dbReference type="ChEBI" id="CHEBI:30616"/>
        <dbReference type="ChEBI" id="CHEBI:32551"/>
        <dbReference type="ChEBI" id="CHEBI:33019"/>
        <dbReference type="ChEBI" id="CHEBI:78442"/>
        <dbReference type="ChEBI" id="CHEBI:78529"/>
        <dbReference type="ChEBI" id="CHEBI:456215"/>
        <dbReference type="EC" id="6.1.1.6"/>
    </reaction>
</comment>
<feature type="compositionally biased region" description="Basic and acidic residues" evidence="12">
    <location>
        <begin position="50"/>
        <end position="63"/>
    </location>
</feature>
<keyword evidence="5" id="KW-0436">Ligase</keyword>
<evidence type="ECO:0000256" key="6">
    <source>
        <dbReference type="ARBA" id="ARBA00022741"/>
    </source>
</evidence>
<dbReference type="CDD" id="cd04322">
    <property type="entry name" value="LysRS_N"/>
    <property type="match status" value="1"/>
</dbReference>
<evidence type="ECO:0000313" key="15">
    <source>
        <dbReference type="Proteomes" id="UP000789375"/>
    </source>
</evidence>
<comment type="similarity">
    <text evidence="2">Belongs to the class-II aminoacyl-tRNA synthetase family.</text>
</comment>
<dbReference type="InterPro" id="IPR012340">
    <property type="entry name" value="NA-bd_OB-fold"/>
</dbReference>
<dbReference type="SUPFAM" id="SSF55681">
    <property type="entry name" value="Class II aaRS and biotin synthetases"/>
    <property type="match status" value="1"/>
</dbReference>
<dbReference type="AlphaFoldDB" id="A0A9N9D8J9"/>
<evidence type="ECO:0000256" key="8">
    <source>
        <dbReference type="ARBA" id="ARBA00022917"/>
    </source>
</evidence>
<name>A0A9N9D8J9_FUNMO</name>
<dbReference type="Pfam" id="PF01336">
    <property type="entry name" value="tRNA_anti-codon"/>
    <property type="match status" value="1"/>
</dbReference>
<organism evidence="14 15">
    <name type="scientific">Funneliformis mosseae</name>
    <name type="common">Endomycorrhizal fungus</name>
    <name type="synonym">Glomus mosseae</name>
    <dbReference type="NCBI Taxonomy" id="27381"/>
    <lineage>
        <taxon>Eukaryota</taxon>
        <taxon>Fungi</taxon>
        <taxon>Fungi incertae sedis</taxon>
        <taxon>Mucoromycota</taxon>
        <taxon>Glomeromycotina</taxon>
        <taxon>Glomeromycetes</taxon>
        <taxon>Glomerales</taxon>
        <taxon>Glomeraceae</taxon>
        <taxon>Funneliformis</taxon>
    </lineage>
</organism>
<feature type="domain" description="Aminoacyl-transfer RNA synthetases class-II family profile" evidence="13">
    <location>
        <begin position="238"/>
        <end position="570"/>
    </location>
</feature>
<dbReference type="CDD" id="cd00775">
    <property type="entry name" value="LysRS_core"/>
    <property type="match status" value="1"/>
</dbReference>